<protein>
    <recommendedName>
        <fullName evidence="3">S-adenosyl-L-methionine-dependent methyltransferase</fullName>
    </recommendedName>
</protein>
<dbReference type="Gene3D" id="3.40.50.150">
    <property type="entry name" value="Vaccinia Virus protein VP39"/>
    <property type="match status" value="1"/>
</dbReference>
<keyword evidence="2" id="KW-1185">Reference proteome</keyword>
<proteinExistence type="predicted"/>
<dbReference type="Pfam" id="PF13489">
    <property type="entry name" value="Methyltransf_23"/>
    <property type="match status" value="1"/>
</dbReference>
<dbReference type="SUPFAM" id="SSF53335">
    <property type="entry name" value="S-adenosyl-L-methionine-dependent methyltransferases"/>
    <property type="match status" value="1"/>
</dbReference>
<gene>
    <name evidence="1" type="ORF">K491DRAFT_717795</name>
</gene>
<evidence type="ECO:0008006" key="3">
    <source>
        <dbReference type="Google" id="ProtNLM"/>
    </source>
</evidence>
<dbReference type="Proteomes" id="UP000799324">
    <property type="component" value="Unassembled WGS sequence"/>
</dbReference>
<name>A0A6A6T219_9PLEO</name>
<evidence type="ECO:0000313" key="2">
    <source>
        <dbReference type="Proteomes" id="UP000799324"/>
    </source>
</evidence>
<organism evidence="1 2">
    <name type="scientific">Lophiostoma macrostomum CBS 122681</name>
    <dbReference type="NCBI Taxonomy" id="1314788"/>
    <lineage>
        <taxon>Eukaryota</taxon>
        <taxon>Fungi</taxon>
        <taxon>Dikarya</taxon>
        <taxon>Ascomycota</taxon>
        <taxon>Pezizomycotina</taxon>
        <taxon>Dothideomycetes</taxon>
        <taxon>Pleosporomycetidae</taxon>
        <taxon>Pleosporales</taxon>
        <taxon>Lophiostomataceae</taxon>
        <taxon>Lophiostoma</taxon>
    </lineage>
</organism>
<dbReference type="AlphaFoldDB" id="A0A6A6T219"/>
<dbReference type="CDD" id="cd02440">
    <property type="entry name" value="AdoMet_MTases"/>
    <property type="match status" value="1"/>
</dbReference>
<accession>A0A6A6T219</accession>
<dbReference type="EMBL" id="MU004376">
    <property type="protein sequence ID" value="KAF2653722.1"/>
    <property type="molecule type" value="Genomic_DNA"/>
</dbReference>
<dbReference type="OrthoDB" id="417697at2759"/>
<sequence>MTNIKKNYVFSYGFAESGRLHLQHWLWNMQLGWDRHPAIDLSGSGEIWIADLGCGNGAWLLSLARSFENVQDQEIVLRGFDIASSHFPAPENLPNNITLGVMDAFTTDLPASLVGKFDVVHVRAFAAVVKNNNPGVEISNACKLLKPGGYLQWDEVDAESTRAVSPRETVCSRATQALLDNAKLSSKVAMNLQYAWISDLGKIFKTHGLELVTFTRMDVKKELWNDAGDEIEEGISVVMDLVVCVGRKPL</sequence>
<evidence type="ECO:0000313" key="1">
    <source>
        <dbReference type="EMBL" id="KAF2653722.1"/>
    </source>
</evidence>
<dbReference type="InterPro" id="IPR029063">
    <property type="entry name" value="SAM-dependent_MTases_sf"/>
</dbReference>
<reference evidence="1" key="1">
    <citation type="journal article" date="2020" name="Stud. Mycol.">
        <title>101 Dothideomycetes genomes: a test case for predicting lifestyles and emergence of pathogens.</title>
        <authorList>
            <person name="Haridas S."/>
            <person name="Albert R."/>
            <person name="Binder M."/>
            <person name="Bloem J."/>
            <person name="Labutti K."/>
            <person name="Salamov A."/>
            <person name="Andreopoulos B."/>
            <person name="Baker S."/>
            <person name="Barry K."/>
            <person name="Bills G."/>
            <person name="Bluhm B."/>
            <person name="Cannon C."/>
            <person name="Castanera R."/>
            <person name="Culley D."/>
            <person name="Daum C."/>
            <person name="Ezra D."/>
            <person name="Gonzalez J."/>
            <person name="Henrissat B."/>
            <person name="Kuo A."/>
            <person name="Liang C."/>
            <person name="Lipzen A."/>
            <person name="Lutzoni F."/>
            <person name="Magnuson J."/>
            <person name="Mondo S."/>
            <person name="Nolan M."/>
            <person name="Ohm R."/>
            <person name="Pangilinan J."/>
            <person name="Park H.-J."/>
            <person name="Ramirez L."/>
            <person name="Alfaro M."/>
            <person name="Sun H."/>
            <person name="Tritt A."/>
            <person name="Yoshinaga Y."/>
            <person name="Zwiers L.-H."/>
            <person name="Turgeon B."/>
            <person name="Goodwin S."/>
            <person name="Spatafora J."/>
            <person name="Crous P."/>
            <person name="Grigoriev I."/>
        </authorList>
    </citation>
    <scope>NUCLEOTIDE SEQUENCE</scope>
    <source>
        <strain evidence="1">CBS 122681</strain>
    </source>
</reference>